<accession>A0ACC1LFD0</accession>
<organism evidence="1 2">
    <name type="scientific">Coemansia helicoidea</name>
    <dbReference type="NCBI Taxonomy" id="1286919"/>
    <lineage>
        <taxon>Eukaryota</taxon>
        <taxon>Fungi</taxon>
        <taxon>Fungi incertae sedis</taxon>
        <taxon>Zoopagomycota</taxon>
        <taxon>Kickxellomycotina</taxon>
        <taxon>Kickxellomycetes</taxon>
        <taxon>Kickxellales</taxon>
        <taxon>Kickxellaceae</taxon>
        <taxon>Coemansia</taxon>
    </lineage>
</organism>
<evidence type="ECO:0000313" key="2">
    <source>
        <dbReference type="Proteomes" id="UP001140087"/>
    </source>
</evidence>
<keyword evidence="2" id="KW-1185">Reference proteome</keyword>
<proteinExistence type="predicted"/>
<protein>
    <submittedName>
        <fullName evidence="1">Uncharacterized protein</fullName>
    </submittedName>
</protein>
<dbReference type="Proteomes" id="UP001140087">
    <property type="component" value="Unassembled WGS sequence"/>
</dbReference>
<name>A0ACC1LFD0_9FUNG</name>
<reference evidence="1" key="1">
    <citation type="submission" date="2022-07" db="EMBL/GenBank/DDBJ databases">
        <title>Phylogenomic reconstructions and comparative analyses of Kickxellomycotina fungi.</title>
        <authorList>
            <person name="Reynolds N.K."/>
            <person name="Stajich J.E."/>
            <person name="Barry K."/>
            <person name="Grigoriev I.V."/>
            <person name="Crous P."/>
            <person name="Smith M.E."/>
        </authorList>
    </citation>
    <scope>NUCLEOTIDE SEQUENCE</scope>
    <source>
        <strain evidence="1">BCRC 34780</strain>
    </source>
</reference>
<comment type="caution">
    <text evidence="1">The sequence shown here is derived from an EMBL/GenBank/DDBJ whole genome shotgun (WGS) entry which is preliminary data.</text>
</comment>
<evidence type="ECO:0000313" key="1">
    <source>
        <dbReference type="EMBL" id="KAJ2807344.1"/>
    </source>
</evidence>
<gene>
    <name evidence="1" type="ORF">H4R21_000520</name>
</gene>
<sequence length="351" mass="38349">MIEIRKGFDADGGASEYVLSNASGTRVSVTDWGARVTRFVVRDKAGLDRDIVPGFDTYAAWRDSLAIDDPYFGATVGRVAGRIAPCEISVGGQTCRLPENQPGVCLHGGRRGFDKQLFAAQIRPPATLALTYVSPDGEEGFPGTVELRVEYTLDESSALHIRFAGRLLAGAATVLNPTNHTYWNLTGFEEPTVHDHVCWIAADRVMATRDGQVPTGELLPVAGTVLDFRTRPRRFGDGLAELAMDTRGYDHVFALDSTAPGLREVAYVESPRSGLRLTVLTDQPALVVYTGNWISDRLVGRHEVRYGNHAAVALEAQQFPNAIHIPAYREGVVLTADKPYSQHTVFRVEVV</sequence>
<dbReference type="EMBL" id="JANBUN010000065">
    <property type="protein sequence ID" value="KAJ2807344.1"/>
    <property type="molecule type" value="Genomic_DNA"/>
</dbReference>